<feature type="non-terminal residue" evidence="3">
    <location>
        <position position="1"/>
    </location>
</feature>
<organism evidence="3 4">
    <name type="scientific">Anhinga anhinga</name>
    <name type="common">Anhinga</name>
    <name type="synonym">Plotus anhinga</name>
    <dbReference type="NCBI Taxonomy" id="56067"/>
    <lineage>
        <taxon>Eukaryota</taxon>
        <taxon>Metazoa</taxon>
        <taxon>Chordata</taxon>
        <taxon>Craniata</taxon>
        <taxon>Vertebrata</taxon>
        <taxon>Euteleostomi</taxon>
        <taxon>Archelosauria</taxon>
        <taxon>Archosauria</taxon>
        <taxon>Dinosauria</taxon>
        <taxon>Saurischia</taxon>
        <taxon>Theropoda</taxon>
        <taxon>Coelurosauria</taxon>
        <taxon>Aves</taxon>
        <taxon>Neognathae</taxon>
        <taxon>Neoaves</taxon>
        <taxon>Aequornithes</taxon>
        <taxon>Suliformes</taxon>
        <taxon>Anhingidae</taxon>
        <taxon>Anhinga</taxon>
    </lineage>
</organism>
<keyword evidence="1" id="KW-1015">Disulfide bond</keyword>
<dbReference type="InterPro" id="IPR022329">
    <property type="entry name" value="TNFR_25"/>
</dbReference>
<sequence>WLAVSESQPPGCQNCTMPGVPVQPPTHPQRHATSPTCPTGMNWIQKVNRCCPQCPAGMFLLSPCSSHGNDSVCAACPVGTFRAQPNTF</sequence>
<dbReference type="SMART" id="SM00208">
    <property type="entry name" value="TNFR"/>
    <property type="match status" value="1"/>
</dbReference>
<protein>
    <submittedName>
        <fullName evidence="3">TNR1A factor</fullName>
    </submittedName>
</protein>
<gene>
    <name evidence="3" type="primary">Tnfrsf1a_1</name>
    <name evidence="3" type="ORF">ANHANH_R14766</name>
</gene>
<dbReference type="PANTHER" id="PTHR47220">
    <property type="entry name" value="TUMOR NECROSIS FACTOR RECEPTOR SUPERFAMILY MEMBER 25"/>
    <property type="match status" value="1"/>
</dbReference>
<dbReference type="Gene3D" id="2.10.50.10">
    <property type="entry name" value="Tumor Necrosis Factor Receptor, subunit A, domain 2"/>
    <property type="match status" value="1"/>
</dbReference>
<name>A0A851Q9T4_ANHAN</name>
<evidence type="ECO:0000313" key="4">
    <source>
        <dbReference type="Proteomes" id="UP000657035"/>
    </source>
</evidence>
<evidence type="ECO:0000259" key="2">
    <source>
        <dbReference type="PROSITE" id="PS50050"/>
    </source>
</evidence>
<dbReference type="EMBL" id="WBMU01003027">
    <property type="protein sequence ID" value="NXC74361.1"/>
    <property type="molecule type" value="Genomic_DNA"/>
</dbReference>
<dbReference type="GO" id="GO:0005886">
    <property type="term" value="C:plasma membrane"/>
    <property type="evidence" value="ECO:0007669"/>
    <property type="project" value="TreeGrafter"/>
</dbReference>
<accession>A0A851Q9T4</accession>
<dbReference type="PROSITE" id="PS50050">
    <property type="entry name" value="TNFR_NGFR_2"/>
    <property type="match status" value="1"/>
</dbReference>
<keyword evidence="4" id="KW-1185">Reference proteome</keyword>
<dbReference type="SUPFAM" id="SSF57586">
    <property type="entry name" value="TNF receptor-like"/>
    <property type="match status" value="1"/>
</dbReference>
<evidence type="ECO:0000313" key="3">
    <source>
        <dbReference type="EMBL" id="NXC74361.1"/>
    </source>
</evidence>
<evidence type="ECO:0000256" key="1">
    <source>
        <dbReference type="PROSITE-ProRule" id="PRU00206"/>
    </source>
</evidence>
<dbReference type="PANTHER" id="PTHR47220:SF1">
    <property type="entry name" value="TUMOR NECROSIS FACTOR RECEPTOR SUPERFAMILY MEMBER 25"/>
    <property type="match status" value="1"/>
</dbReference>
<comment type="caution">
    <text evidence="1">Lacks conserved residue(s) required for the propagation of feature annotation.</text>
</comment>
<proteinExistence type="predicted"/>
<dbReference type="Proteomes" id="UP000657035">
    <property type="component" value="Unassembled WGS sequence"/>
</dbReference>
<feature type="non-terminal residue" evidence="3">
    <location>
        <position position="88"/>
    </location>
</feature>
<dbReference type="OrthoDB" id="9940478at2759"/>
<feature type="disulfide bond" evidence="1">
    <location>
        <begin position="51"/>
        <end position="64"/>
    </location>
</feature>
<comment type="caution">
    <text evidence="3">The sequence shown here is derived from an EMBL/GenBank/DDBJ whole genome shotgun (WGS) entry which is preliminary data.</text>
</comment>
<feature type="repeat" description="TNFR-Cys" evidence="1">
    <location>
        <begin position="36"/>
        <end position="73"/>
    </location>
</feature>
<reference evidence="3" key="1">
    <citation type="submission" date="2019-09" db="EMBL/GenBank/DDBJ databases">
        <title>Bird 10,000 Genomes (B10K) Project - Family phase.</title>
        <authorList>
            <person name="Zhang G."/>
        </authorList>
    </citation>
    <scope>NUCLEOTIDE SEQUENCE</scope>
    <source>
        <strain evidence="3">B10K-CU-031-38</strain>
    </source>
</reference>
<dbReference type="AlphaFoldDB" id="A0A851Q9T4"/>
<feature type="domain" description="TNFR-Cys" evidence="2">
    <location>
        <begin position="36"/>
        <end position="73"/>
    </location>
</feature>
<dbReference type="InterPro" id="IPR001368">
    <property type="entry name" value="TNFR/NGFR_Cys_rich_reg"/>
</dbReference>